<dbReference type="GO" id="GO:0003677">
    <property type="term" value="F:DNA binding"/>
    <property type="evidence" value="ECO:0007669"/>
    <property type="project" value="UniProtKB-KW"/>
</dbReference>
<reference evidence="3" key="2">
    <citation type="submission" date="2020-09" db="EMBL/GenBank/DDBJ databases">
        <authorList>
            <person name="Sun Q."/>
            <person name="Zhou Y."/>
        </authorList>
    </citation>
    <scope>NUCLEOTIDE SEQUENCE</scope>
    <source>
        <strain evidence="3">CGMCC 1.15152</strain>
    </source>
</reference>
<dbReference type="InterPro" id="IPR009061">
    <property type="entry name" value="DNA-bd_dom_put_sf"/>
</dbReference>
<organism evidence="3 4">
    <name type="scientific">Microbacterium faecale</name>
    <dbReference type="NCBI Taxonomy" id="1804630"/>
    <lineage>
        <taxon>Bacteria</taxon>
        <taxon>Bacillati</taxon>
        <taxon>Actinomycetota</taxon>
        <taxon>Actinomycetes</taxon>
        <taxon>Micrococcales</taxon>
        <taxon>Microbacteriaceae</taxon>
        <taxon>Microbacterium</taxon>
    </lineage>
</organism>
<feature type="domain" description="HTH merR-type" evidence="2">
    <location>
        <begin position="2"/>
        <end position="71"/>
    </location>
</feature>
<evidence type="ECO:0000259" key="2">
    <source>
        <dbReference type="PROSITE" id="PS50937"/>
    </source>
</evidence>
<sequence>MAWSTSEIANIASTTVNTVRHYHRVGLLDEPERRFNGYKQYGVRHLVRLLQIRRLVELGLPLGRINEVSADGEGRQDVLRELDVKLVAGIGRLEHARADLAAILRENAPADAPAGFESVSSRLPESDRSLLHISGQLYDEQAMADLRRMAEADETIDHIGAQVRLLPPDADEASRERLVRRIAPIFVQNLTEYPWLRNQSEHMSRSESVVRKTLSEAVAEFYNPAQRDVLERASRAAYDLLEARADGMGDDPSQAPVLAR</sequence>
<dbReference type="PANTHER" id="PTHR30204:SF93">
    <property type="entry name" value="HTH MERR-TYPE DOMAIN-CONTAINING PROTEIN"/>
    <property type="match status" value="1"/>
</dbReference>
<gene>
    <name evidence="3" type="ORF">GCM10010915_29570</name>
</gene>
<proteinExistence type="predicted"/>
<dbReference type="PROSITE" id="PS50937">
    <property type="entry name" value="HTH_MERR_2"/>
    <property type="match status" value="1"/>
</dbReference>
<comment type="caution">
    <text evidence="3">The sequence shown here is derived from an EMBL/GenBank/DDBJ whole genome shotgun (WGS) entry which is preliminary data.</text>
</comment>
<keyword evidence="4" id="KW-1185">Reference proteome</keyword>
<protein>
    <submittedName>
        <fullName evidence="3">Transcriptional regulator, MerR family protein</fullName>
    </submittedName>
</protein>
<dbReference type="AlphaFoldDB" id="A0A917DL40"/>
<dbReference type="RefSeq" id="WP_188713184.1">
    <property type="nucleotide sequence ID" value="NZ_BMHO01000003.1"/>
</dbReference>
<dbReference type="Proteomes" id="UP000633205">
    <property type="component" value="Unassembled WGS sequence"/>
</dbReference>
<accession>A0A917DL40</accession>
<keyword evidence="1" id="KW-0238">DNA-binding</keyword>
<evidence type="ECO:0000256" key="1">
    <source>
        <dbReference type="ARBA" id="ARBA00023125"/>
    </source>
</evidence>
<dbReference type="SUPFAM" id="SSF46955">
    <property type="entry name" value="Putative DNA-binding domain"/>
    <property type="match status" value="1"/>
</dbReference>
<evidence type="ECO:0000313" key="3">
    <source>
        <dbReference type="EMBL" id="GGD46383.1"/>
    </source>
</evidence>
<dbReference type="CDD" id="cd00592">
    <property type="entry name" value="HTH_MerR-like"/>
    <property type="match status" value="1"/>
</dbReference>
<dbReference type="PANTHER" id="PTHR30204">
    <property type="entry name" value="REDOX-CYCLING DRUG-SENSING TRANSCRIPTIONAL ACTIVATOR SOXR"/>
    <property type="match status" value="1"/>
</dbReference>
<dbReference type="EMBL" id="BMHO01000003">
    <property type="protein sequence ID" value="GGD46383.1"/>
    <property type="molecule type" value="Genomic_DNA"/>
</dbReference>
<dbReference type="InterPro" id="IPR000551">
    <property type="entry name" value="MerR-type_HTH_dom"/>
</dbReference>
<reference evidence="3" key="1">
    <citation type="journal article" date="2014" name="Int. J. Syst. Evol. Microbiol.">
        <title>Complete genome sequence of Corynebacterium casei LMG S-19264T (=DSM 44701T), isolated from a smear-ripened cheese.</title>
        <authorList>
            <consortium name="US DOE Joint Genome Institute (JGI-PGF)"/>
            <person name="Walter F."/>
            <person name="Albersmeier A."/>
            <person name="Kalinowski J."/>
            <person name="Ruckert C."/>
        </authorList>
    </citation>
    <scope>NUCLEOTIDE SEQUENCE</scope>
    <source>
        <strain evidence="3">CGMCC 1.15152</strain>
    </source>
</reference>
<evidence type="ECO:0000313" key="4">
    <source>
        <dbReference type="Proteomes" id="UP000633205"/>
    </source>
</evidence>
<dbReference type="Pfam" id="PF13411">
    <property type="entry name" value="MerR_1"/>
    <property type="match status" value="1"/>
</dbReference>
<name>A0A917DL40_9MICO</name>
<dbReference type="Gene3D" id="1.10.1660.10">
    <property type="match status" value="1"/>
</dbReference>
<dbReference type="SMART" id="SM00422">
    <property type="entry name" value="HTH_MERR"/>
    <property type="match status" value="1"/>
</dbReference>
<dbReference type="GO" id="GO:0003700">
    <property type="term" value="F:DNA-binding transcription factor activity"/>
    <property type="evidence" value="ECO:0007669"/>
    <property type="project" value="InterPro"/>
</dbReference>
<dbReference type="InterPro" id="IPR047057">
    <property type="entry name" value="MerR_fam"/>
</dbReference>